<proteinExistence type="inferred from homology"/>
<dbReference type="RefSeq" id="WP_271694505.1">
    <property type="nucleotide sequence ID" value="NZ_CP116394.1"/>
</dbReference>
<dbReference type="GO" id="GO:0030288">
    <property type="term" value="C:outer membrane-bounded periplasmic space"/>
    <property type="evidence" value="ECO:0007669"/>
    <property type="project" value="TreeGrafter"/>
</dbReference>
<feature type="signal peptide" evidence="5">
    <location>
        <begin position="1"/>
        <end position="24"/>
    </location>
</feature>
<evidence type="ECO:0000313" key="8">
    <source>
        <dbReference type="Proteomes" id="UP001211044"/>
    </source>
</evidence>
<reference evidence="7" key="1">
    <citation type="submission" date="2023-01" db="EMBL/GenBank/DDBJ databases">
        <title>Comparative Genomic Analysis of the Clinically-Derived Winkia Strain NY0527 Provides Evidence into the Taxonomic Reassignment of Winkia neuii and Characterizes Their Virulence Traits.</title>
        <authorList>
            <person name="Cai X."/>
            <person name="Peng Y."/>
            <person name="Li M."/>
            <person name="Qiu Y."/>
            <person name="Wang Y."/>
            <person name="Xu L."/>
            <person name="Hou Q."/>
        </authorList>
    </citation>
    <scope>NUCLEOTIDE SEQUENCE</scope>
    <source>
        <strain evidence="7">NY0527</strain>
    </source>
</reference>
<organism evidence="7 8">
    <name type="scientific">Winkia neuii subsp. anitrata</name>
    <dbReference type="NCBI Taxonomy" id="29318"/>
    <lineage>
        <taxon>Bacteria</taxon>
        <taxon>Bacillati</taxon>
        <taxon>Actinomycetota</taxon>
        <taxon>Actinomycetes</taxon>
        <taxon>Actinomycetales</taxon>
        <taxon>Actinomycetaceae</taxon>
        <taxon>Winkia</taxon>
    </lineage>
</organism>
<evidence type="ECO:0000259" key="6">
    <source>
        <dbReference type="PROSITE" id="PS50983"/>
    </source>
</evidence>
<dbReference type="Pfam" id="PF01497">
    <property type="entry name" value="Peripla_BP_2"/>
    <property type="match status" value="1"/>
</dbReference>
<dbReference type="KEGG" id="wne:PIG85_08705"/>
<evidence type="ECO:0000256" key="4">
    <source>
        <dbReference type="ARBA" id="ARBA00022729"/>
    </source>
</evidence>
<dbReference type="PANTHER" id="PTHR30532:SF24">
    <property type="entry name" value="FERRIC ENTEROBACTIN-BINDING PERIPLASMIC PROTEIN FEPB"/>
    <property type="match status" value="1"/>
</dbReference>
<comment type="similarity">
    <text evidence="2">Belongs to the bacterial solute-binding protein 8 family.</text>
</comment>
<dbReference type="GO" id="GO:1901678">
    <property type="term" value="P:iron coordination entity transport"/>
    <property type="evidence" value="ECO:0007669"/>
    <property type="project" value="UniProtKB-ARBA"/>
</dbReference>
<dbReference type="InterPro" id="IPR002491">
    <property type="entry name" value="ABC_transptr_periplasmic_BD"/>
</dbReference>
<evidence type="ECO:0000313" key="7">
    <source>
        <dbReference type="EMBL" id="WCE45717.1"/>
    </source>
</evidence>
<feature type="domain" description="Fe/B12 periplasmic-binding" evidence="6">
    <location>
        <begin position="58"/>
        <end position="342"/>
    </location>
</feature>
<keyword evidence="3" id="KW-0813">Transport</keyword>
<evidence type="ECO:0000256" key="3">
    <source>
        <dbReference type="ARBA" id="ARBA00022448"/>
    </source>
</evidence>
<sequence>MKKLRIFAALAASAALALTACSPAENDAASSGKNEGEGQSISITHALGTTKITGKPKRVATVGWNNQEVPLALGIQPVGMPKAAFGDADGDGMVTWVKQKVEELGGEKPVLFDETDGIQFEKVADTKPDVILAAYSGLTKEDYEKLSKIAPTVAYPNKPWNTSMKQMVTMDSKALGMEKEGKQLLADLDKEVDQQMAKHPDLKGKKVLFTAFGTDGSDLSKVGFYVSGDPRADILEKAGMGVPDIVKKYSGNTDSFYKEVSSDKPEMFNDVDLLVTYGPQDNPTSLVTDMQKHPLVGRIPAVKAGHVAVLKNDDLGAAANPSPLGLQWGFGKFLDLLDGALK</sequence>
<dbReference type="SUPFAM" id="SSF53807">
    <property type="entry name" value="Helical backbone' metal receptor"/>
    <property type="match status" value="1"/>
</dbReference>
<evidence type="ECO:0000256" key="2">
    <source>
        <dbReference type="ARBA" id="ARBA00008814"/>
    </source>
</evidence>
<dbReference type="PROSITE" id="PS50983">
    <property type="entry name" value="FE_B12_PBP"/>
    <property type="match status" value="1"/>
</dbReference>
<dbReference type="Gene3D" id="3.40.50.1980">
    <property type="entry name" value="Nitrogenase molybdenum iron protein domain"/>
    <property type="match status" value="2"/>
</dbReference>
<dbReference type="PANTHER" id="PTHR30532">
    <property type="entry name" value="IRON III DICITRATE-BINDING PERIPLASMIC PROTEIN"/>
    <property type="match status" value="1"/>
</dbReference>
<name>A0AB38XNA9_9ACTO</name>
<feature type="chain" id="PRO_5044256826" evidence="5">
    <location>
        <begin position="25"/>
        <end position="342"/>
    </location>
</feature>
<protein>
    <submittedName>
        <fullName evidence="7">Iron-siderophore ABC transporter substrate-binding protein</fullName>
    </submittedName>
</protein>
<dbReference type="InterPro" id="IPR051313">
    <property type="entry name" value="Bact_iron-sidero_bind"/>
</dbReference>
<accession>A0AB38XNA9</accession>
<comment type="subcellular location">
    <subcellularLocation>
        <location evidence="1">Cell envelope</location>
    </subcellularLocation>
</comment>
<evidence type="ECO:0000256" key="1">
    <source>
        <dbReference type="ARBA" id="ARBA00004196"/>
    </source>
</evidence>
<dbReference type="Proteomes" id="UP001211044">
    <property type="component" value="Chromosome"/>
</dbReference>
<dbReference type="CDD" id="cd01146">
    <property type="entry name" value="FhuD"/>
    <property type="match status" value="1"/>
</dbReference>
<keyword evidence="4 5" id="KW-0732">Signal</keyword>
<dbReference type="PROSITE" id="PS51257">
    <property type="entry name" value="PROKAR_LIPOPROTEIN"/>
    <property type="match status" value="1"/>
</dbReference>
<dbReference type="AlphaFoldDB" id="A0AB38XNA9"/>
<dbReference type="EMBL" id="CP116394">
    <property type="protein sequence ID" value="WCE45717.1"/>
    <property type="molecule type" value="Genomic_DNA"/>
</dbReference>
<gene>
    <name evidence="7" type="ORF">PIG85_08705</name>
</gene>
<evidence type="ECO:0000256" key="5">
    <source>
        <dbReference type="SAM" id="SignalP"/>
    </source>
</evidence>